<dbReference type="Pfam" id="PF07396">
    <property type="entry name" value="Porin_O_P"/>
    <property type="match status" value="1"/>
</dbReference>
<dbReference type="AlphaFoldDB" id="A0A5C6EIX4"/>
<reference evidence="2 3" key="1">
    <citation type="submission" date="2019-02" db="EMBL/GenBank/DDBJ databases">
        <title>Deep-cultivation of Planctomycetes and their phenomic and genomic characterization uncovers novel biology.</title>
        <authorList>
            <person name="Wiegand S."/>
            <person name="Jogler M."/>
            <person name="Boedeker C."/>
            <person name="Pinto D."/>
            <person name="Vollmers J."/>
            <person name="Rivas-Marin E."/>
            <person name="Kohn T."/>
            <person name="Peeters S.H."/>
            <person name="Heuer A."/>
            <person name="Rast P."/>
            <person name="Oberbeckmann S."/>
            <person name="Bunk B."/>
            <person name="Jeske O."/>
            <person name="Meyerdierks A."/>
            <person name="Storesund J.E."/>
            <person name="Kallscheuer N."/>
            <person name="Luecker S."/>
            <person name="Lage O.M."/>
            <person name="Pohl T."/>
            <person name="Merkel B.J."/>
            <person name="Hornburger P."/>
            <person name="Mueller R.-W."/>
            <person name="Bruemmer F."/>
            <person name="Labrenz M."/>
            <person name="Spormann A.M."/>
            <person name="Op Den Camp H."/>
            <person name="Overmann J."/>
            <person name="Amann R."/>
            <person name="Jetten M.S.M."/>
            <person name="Mascher T."/>
            <person name="Medema M.H."/>
            <person name="Devos D.P."/>
            <person name="Kaster A.-K."/>
            <person name="Ovreas L."/>
            <person name="Rohde M."/>
            <person name="Galperin M.Y."/>
            <person name="Jogler C."/>
        </authorList>
    </citation>
    <scope>NUCLEOTIDE SEQUENCE [LARGE SCALE GENOMIC DNA]</scope>
    <source>
        <strain evidence="2 3">Poly51</strain>
    </source>
</reference>
<keyword evidence="3" id="KW-1185">Reference proteome</keyword>
<dbReference type="EMBL" id="SJPW01000007">
    <property type="protein sequence ID" value="TWU47596.1"/>
    <property type="molecule type" value="Genomic_DNA"/>
</dbReference>
<name>A0A5C6EIX4_9BACT</name>
<dbReference type="RefSeq" id="WP_186775809.1">
    <property type="nucleotide sequence ID" value="NZ_SJPW01000007.1"/>
</dbReference>
<evidence type="ECO:0000313" key="3">
    <source>
        <dbReference type="Proteomes" id="UP000318288"/>
    </source>
</evidence>
<dbReference type="Proteomes" id="UP000318288">
    <property type="component" value="Unassembled WGS sequence"/>
</dbReference>
<evidence type="ECO:0000313" key="2">
    <source>
        <dbReference type="EMBL" id="TWU47596.1"/>
    </source>
</evidence>
<organism evidence="2 3">
    <name type="scientific">Rubripirellula tenax</name>
    <dbReference type="NCBI Taxonomy" id="2528015"/>
    <lineage>
        <taxon>Bacteria</taxon>
        <taxon>Pseudomonadati</taxon>
        <taxon>Planctomycetota</taxon>
        <taxon>Planctomycetia</taxon>
        <taxon>Pirellulales</taxon>
        <taxon>Pirellulaceae</taxon>
        <taxon>Rubripirellula</taxon>
    </lineage>
</organism>
<dbReference type="InterPro" id="IPR023614">
    <property type="entry name" value="Porin_dom_sf"/>
</dbReference>
<feature type="chain" id="PRO_5023082217" evidence="1">
    <location>
        <begin position="24"/>
        <end position="318"/>
    </location>
</feature>
<proteinExistence type="predicted"/>
<evidence type="ECO:0000256" key="1">
    <source>
        <dbReference type="SAM" id="SignalP"/>
    </source>
</evidence>
<sequence length="318" mass="34900" precursor="true">MKRWQAVSLALAGCVLGSNYAVAQSTAESSVVSAQPMHVEPLEDSGLIDAGDPVQELVTIEQFNRLQQQLDDLVAGQAMASTPAVPETKKSYPDFKITGFFQLDTAYFDQSDASVATLGDIQDGTGFRRARIAAVDNLTERASYQMEFDFAQAQARFVDVWGQIKDTPVGNVRIGRFRQPFGMSELTSIRELPFLERPTVFALAPFRQTGIMLFDTAVDEQMTWAVSGFRTLSDNFGNVYGDNGGYGTAERITALLIDRGDCRVLHVGLDHSYLNPGRDQIQYASQDEIFVGQQPNFGPTGLSVLGCRLARARVYAAN</sequence>
<protein>
    <submittedName>
        <fullName evidence="2">Phosphate-selective porin O and P</fullName>
    </submittedName>
</protein>
<accession>A0A5C6EIX4</accession>
<keyword evidence="1" id="KW-0732">Signal</keyword>
<comment type="caution">
    <text evidence="2">The sequence shown here is derived from an EMBL/GenBank/DDBJ whole genome shotgun (WGS) entry which is preliminary data.</text>
</comment>
<feature type="signal peptide" evidence="1">
    <location>
        <begin position="1"/>
        <end position="23"/>
    </location>
</feature>
<dbReference type="Gene3D" id="2.40.160.10">
    <property type="entry name" value="Porin"/>
    <property type="match status" value="1"/>
</dbReference>
<dbReference type="InterPro" id="IPR010870">
    <property type="entry name" value="Porin_O/P"/>
</dbReference>
<gene>
    <name evidence="2" type="ORF">Poly51_53960</name>
</gene>